<accession>A0A381RHZ4</accession>
<proteinExistence type="predicted"/>
<feature type="non-terminal residue" evidence="1">
    <location>
        <position position="1"/>
    </location>
</feature>
<name>A0A381RHZ4_9ZZZZ</name>
<reference evidence="1" key="1">
    <citation type="submission" date="2018-05" db="EMBL/GenBank/DDBJ databases">
        <authorList>
            <person name="Lanie J.A."/>
            <person name="Ng W.-L."/>
            <person name="Kazmierczak K.M."/>
            <person name="Andrzejewski T.M."/>
            <person name="Davidsen T.M."/>
            <person name="Wayne K.J."/>
            <person name="Tettelin H."/>
            <person name="Glass J.I."/>
            <person name="Rusch D."/>
            <person name="Podicherti R."/>
            <person name="Tsui H.-C.T."/>
            <person name="Winkler M.E."/>
        </authorList>
    </citation>
    <scope>NUCLEOTIDE SEQUENCE</scope>
</reference>
<dbReference type="EMBL" id="UINC01001930">
    <property type="protein sequence ID" value="SUZ90874.1"/>
    <property type="molecule type" value="Genomic_DNA"/>
</dbReference>
<protein>
    <submittedName>
        <fullName evidence="1">Uncharacterized protein</fullName>
    </submittedName>
</protein>
<sequence>VALDNSYPQSKSIVSEPVNDACEPNSAEARFKACRWHAEDGEWSYCSNRDVLPYAGKGGFNAEAWCPDCAFYKLRRTPKKHPQPDVDNFAH</sequence>
<evidence type="ECO:0000313" key="1">
    <source>
        <dbReference type="EMBL" id="SUZ90874.1"/>
    </source>
</evidence>
<organism evidence="1">
    <name type="scientific">marine metagenome</name>
    <dbReference type="NCBI Taxonomy" id="408172"/>
    <lineage>
        <taxon>unclassified sequences</taxon>
        <taxon>metagenomes</taxon>
        <taxon>ecological metagenomes</taxon>
    </lineage>
</organism>
<gene>
    <name evidence="1" type="ORF">METZ01_LOCUS43728</name>
</gene>
<dbReference type="AlphaFoldDB" id="A0A381RHZ4"/>